<dbReference type="EMBL" id="REFR01000011">
    <property type="protein sequence ID" value="RMB07724.1"/>
    <property type="molecule type" value="Genomic_DNA"/>
</dbReference>
<proteinExistence type="predicted"/>
<dbReference type="Proteomes" id="UP000271227">
    <property type="component" value="Unassembled WGS sequence"/>
</dbReference>
<gene>
    <name evidence="2" type="ORF">BXY39_1812</name>
</gene>
<reference evidence="2 3" key="1">
    <citation type="submission" date="2018-10" db="EMBL/GenBank/DDBJ databases">
        <title>Genomic Encyclopedia of Archaeal and Bacterial Type Strains, Phase II (KMG-II): from individual species to whole genera.</title>
        <authorList>
            <person name="Goeker M."/>
        </authorList>
    </citation>
    <scope>NUCLEOTIDE SEQUENCE [LARGE SCALE GENOMIC DNA]</scope>
    <source>
        <strain evidence="2 3">DSM 25217</strain>
    </source>
</reference>
<dbReference type="InParanoid" id="A0A3M0CD19"/>
<evidence type="ECO:0000313" key="2">
    <source>
        <dbReference type="EMBL" id="RMB07724.1"/>
    </source>
</evidence>
<comment type="caution">
    <text evidence="2">The sequence shown here is derived from an EMBL/GenBank/DDBJ whole genome shotgun (WGS) entry which is preliminary data.</text>
</comment>
<keyword evidence="3" id="KW-1185">Reference proteome</keyword>
<feature type="domain" description="Phytase-like" evidence="1">
    <location>
        <begin position="465"/>
        <end position="751"/>
    </location>
</feature>
<name>A0A3M0CD19_9PROT</name>
<dbReference type="PANTHER" id="PTHR46928:SF1">
    <property type="entry name" value="MESENCHYME-SPECIFIC CELL SURFACE GLYCOPROTEIN"/>
    <property type="match status" value="1"/>
</dbReference>
<dbReference type="SUPFAM" id="SSF50969">
    <property type="entry name" value="YVTN repeat-like/Quinoprotein amine dehydrogenase"/>
    <property type="match status" value="1"/>
</dbReference>
<evidence type="ECO:0000259" key="1">
    <source>
        <dbReference type="Pfam" id="PF13449"/>
    </source>
</evidence>
<dbReference type="AlphaFoldDB" id="A0A3M0CD19"/>
<organism evidence="2 3">
    <name type="scientific">Eilatimonas milleporae</name>
    <dbReference type="NCBI Taxonomy" id="911205"/>
    <lineage>
        <taxon>Bacteria</taxon>
        <taxon>Pseudomonadati</taxon>
        <taxon>Pseudomonadota</taxon>
        <taxon>Alphaproteobacteria</taxon>
        <taxon>Kordiimonadales</taxon>
        <taxon>Kordiimonadaceae</taxon>
        <taxon>Eilatimonas</taxon>
    </lineage>
</organism>
<dbReference type="RefSeq" id="WP_170163729.1">
    <property type="nucleotide sequence ID" value="NZ_REFR01000011.1"/>
</dbReference>
<dbReference type="InterPro" id="IPR015943">
    <property type="entry name" value="WD40/YVTN_repeat-like_dom_sf"/>
</dbReference>
<evidence type="ECO:0000313" key="3">
    <source>
        <dbReference type="Proteomes" id="UP000271227"/>
    </source>
</evidence>
<protein>
    <submittedName>
        <fullName evidence="2">Phytase-like protein with esterase activity</fullName>
    </submittedName>
</protein>
<dbReference type="PANTHER" id="PTHR46928">
    <property type="entry name" value="MESENCHYME-SPECIFIC CELL SURFACE GLYCOPROTEIN"/>
    <property type="match status" value="1"/>
</dbReference>
<dbReference type="Gene3D" id="2.130.10.10">
    <property type="entry name" value="YVTN repeat-like/Quinoprotein amine dehydrogenase"/>
    <property type="match status" value="1"/>
</dbReference>
<dbReference type="InterPro" id="IPR027372">
    <property type="entry name" value="Phytase-like_dom"/>
</dbReference>
<accession>A0A3M0CD19</accession>
<dbReference type="Pfam" id="PF13449">
    <property type="entry name" value="Phytase-like"/>
    <property type="match status" value="1"/>
</dbReference>
<dbReference type="InterPro" id="IPR052956">
    <property type="entry name" value="Mesenchyme-surface_protein"/>
</dbReference>
<dbReference type="InterPro" id="IPR011044">
    <property type="entry name" value="Quino_amine_DH_bsu"/>
</dbReference>
<sequence>MNTIFQRLRHAARAATAVTGLGLTLGLTMGLALPAAYAQPVSPDRGSFSFNRIASFPVHLNASIDQETVSEIVTAAENGTVLLYTDGEQEAIGFVDITDPASPQADGIVALSGEPTSVGVIGNFALAAVNTSPDFVNPSGVLEVIDITARSVVRTIDLGGQPDAVAVSADGQYAAIAIENERDEDLGDGRPPQAPGGSLVIVDIADAVADWSIRTIDLAGIADLFPDDPEPEYVDISADNTAAVTLQENNHIILVDLATGNIVGDFSAGTTNLRRIDVAEEDVITLTGALDDVPREPDGIAWIGNDFMVTADEGDLDGGSRGFTIFDRMGNVVSESKAGLDRLTARIGHYPEGRSENKGNEPENVDVGVFNGETILFVGSERSSVVGVYDVTAMGQARYRQVLPTGLAPEGMIAIPERGLFVSASEDDVREDKFRSTLSIYQLQAQTREQYPAVVSLSAGGVPITWAALSGLTIDTERTDLVTGYSVDDSFFSQSSIYKWRMIGGRMAIQQKIPLTENGQPVGIDPEGIAIQTGEIFIGGSAGLWIASEGNGDTRQNELILADNLGQIMRRVTLPEAVRAKAIGNGFEGVAAVQETIPGQGTVEAVYVVFQREWTGDPDGNVRIGRWVDGEGWTFAYYPIETPTSPNGGWVGLSGLAYLGNGDFAVLERDNQGNQDARIKLITRFSTTGIEFKADTFTAEQTPDFDVVVKTVVRDLIDAGDFEAIGGVPLEKIEGLAVSADGSAYVVNDNDGVDDSNGETQLFIFPNLFPPID</sequence>